<evidence type="ECO:0000259" key="2">
    <source>
        <dbReference type="PROSITE" id="PS50043"/>
    </source>
</evidence>
<protein>
    <submittedName>
        <fullName evidence="3">Helix-turn-helix transcriptional regulator</fullName>
    </submittedName>
</protein>
<dbReference type="GO" id="GO:0006355">
    <property type="term" value="P:regulation of DNA-templated transcription"/>
    <property type="evidence" value="ECO:0007669"/>
    <property type="project" value="InterPro"/>
</dbReference>
<dbReference type="SMART" id="SM00421">
    <property type="entry name" value="HTH_LUXR"/>
    <property type="match status" value="1"/>
</dbReference>
<proteinExistence type="predicted"/>
<dbReference type="InterPro" id="IPR000792">
    <property type="entry name" value="Tscrpt_reg_LuxR_C"/>
</dbReference>
<dbReference type="GO" id="GO:0003677">
    <property type="term" value="F:DNA binding"/>
    <property type="evidence" value="ECO:0007669"/>
    <property type="project" value="UniProtKB-KW"/>
</dbReference>
<dbReference type="PROSITE" id="PS50043">
    <property type="entry name" value="HTH_LUXR_2"/>
    <property type="match status" value="1"/>
</dbReference>
<dbReference type="PRINTS" id="PR00038">
    <property type="entry name" value="HTHLUXR"/>
</dbReference>
<dbReference type="Proteomes" id="UP000613022">
    <property type="component" value="Unassembled WGS sequence"/>
</dbReference>
<dbReference type="EMBL" id="JACSEP010000028">
    <property type="protein sequence ID" value="MBC6324259.1"/>
    <property type="molecule type" value="Genomic_DNA"/>
</dbReference>
<dbReference type="RefSeq" id="WP_052684081.1">
    <property type="nucleotide sequence ID" value="NZ_AP022498.1"/>
</dbReference>
<accession>A0AAW3XK10</accession>
<comment type="caution">
    <text evidence="3">The sequence shown here is derived from an EMBL/GenBank/DDBJ whole genome shotgun (WGS) entry which is preliminary data.</text>
</comment>
<evidence type="ECO:0000313" key="4">
    <source>
        <dbReference type="Proteomes" id="UP000613022"/>
    </source>
</evidence>
<name>A0AAW3XK10_9ENTR</name>
<dbReference type="SUPFAM" id="SSF46894">
    <property type="entry name" value="C-terminal effector domain of the bipartite response regulators"/>
    <property type="match status" value="1"/>
</dbReference>
<reference evidence="3" key="1">
    <citation type="submission" date="2020-08" db="EMBL/GenBank/DDBJ databases">
        <title>Distribution of Beta-Lactamase Producing Gram-Negative Bacterial Isolates in Isabela River of Santo Domingo, Dominican Republic.</title>
        <authorList>
            <person name="Calderon V."/>
            <person name="Del Rosario C."/>
            <person name="Duarte A."/>
            <person name="Bonnelly R."/>
            <person name="Barauna R."/>
            <person name="Ramos R.T."/>
            <person name="Perdomo O.P."/>
            <person name="Rodriguez De Francisco L.E."/>
            <person name="Franco De Los Santos E.F."/>
        </authorList>
    </citation>
    <scope>NUCLEOTIDE SEQUENCE</scope>
    <source>
        <strain evidence="3">INTEC_BI4_1.1</strain>
    </source>
</reference>
<dbReference type="InterPro" id="IPR016032">
    <property type="entry name" value="Sig_transdc_resp-reg_C-effctor"/>
</dbReference>
<sequence length="214" mass="24511">MMNVVINDKDSFFRFGLLKLLQQIFSLAETDFIVSDKLDATTVHDVDVIVMNFSVGETVICHQVLKKRKKKSLLIGIYPEKKNPRFARLPLCVKNSVFIARDDSIKAITDKIHFAAKSLTVSREGEYAFSCLDCACRVLSPQQMKIAVGFFHGQDTKQIAKVLSINAKTVSAHKRQIMQKYDLDCDFELLTLLNRMGHQQNMRYLFSERLIFIV</sequence>
<gene>
    <name evidence="3" type="ORF">H9R40_13610</name>
</gene>
<dbReference type="Gene3D" id="1.10.10.10">
    <property type="entry name" value="Winged helix-like DNA-binding domain superfamily/Winged helix DNA-binding domain"/>
    <property type="match status" value="1"/>
</dbReference>
<organism evidence="3 4">
    <name type="scientific">Enterobacter kobei</name>
    <dbReference type="NCBI Taxonomy" id="208224"/>
    <lineage>
        <taxon>Bacteria</taxon>
        <taxon>Pseudomonadati</taxon>
        <taxon>Pseudomonadota</taxon>
        <taxon>Gammaproteobacteria</taxon>
        <taxon>Enterobacterales</taxon>
        <taxon>Enterobacteriaceae</taxon>
        <taxon>Enterobacter</taxon>
        <taxon>Enterobacter cloacae complex</taxon>
    </lineage>
</organism>
<evidence type="ECO:0000256" key="1">
    <source>
        <dbReference type="ARBA" id="ARBA00023125"/>
    </source>
</evidence>
<dbReference type="Pfam" id="PF00196">
    <property type="entry name" value="GerE"/>
    <property type="match status" value="1"/>
</dbReference>
<evidence type="ECO:0000313" key="3">
    <source>
        <dbReference type="EMBL" id="MBC6324259.1"/>
    </source>
</evidence>
<dbReference type="AlphaFoldDB" id="A0AAW3XK10"/>
<keyword evidence="1" id="KW-0238">DNA-binding</keyword>
<feature type="domain" description="HTH luxR-type" evidence="2">
    <location>
        <begin position="132"/>
        <end position="197"/>
    </location>
</feature>
<dbReference type="InterPro" id="IPR036388">
    <property type="entry name" value="WH-like_DNA-bd_sf"/>
</dbReference>